<dbReference type="InterPro" id="IPR012349">
    <property type="entry name" value="Split_barrel_FMN-bd"/>
</dbReference>
<dbReference type="AlphaFoldDB" id="A0A840S630"/>
<evidence type="ECO:0000313" key="1">
    <source>
        <dbReference type="EMBL" id="MBB5204968.1"/>
    </source>
</evidence>
<accession>A0A840S630</accession>
<protein>
    <submittedName>
        <fullName evidence="1">Transcriptional regulator</fullName>
    </submittedName>
</protein>
<dbReference type="SUPFAM" id="SSF50475">
    <property type="entry name" value="FMN-binding split barrel"/>
    <property type="match status" value="1"/>
</dbReference>
<dbReference type="PANTHER" id="PTHR35802:SF1">
    <property type="entry name" value="PROTEASE SYNTHASE AND SPORULATION PROTEIN PAI 2"/>
    <property type="match status" value="1"/>
</dbReference>
<dbReference type="Proteomes" id="UP000554837">
    <property type="component" value="Unassembled WGS sequence"/>
</dbReference>
<dbReference type="Gene3D" id="2.30.110.10">
    <property type="entry name" value="Electron Transport, Fmn-binding Protein, Chain A"/>
    <property type="match status" value="1"/>
</dbReference>
<name>A0A840S630_9BURK</name>
<reference evidence="1 2" key="1">
    <citation type="submission" date="2020-08" db="EMBL/GenBank/DDBJ databases">
        <title>Genomic Encyclopedia of Type Strains, Phase IV (KMG-IV): sequencing the most valuable type-strain genomes for metagenomic binning, comparative biology and taxonomic classification.</title>
        <authorList>
            <person name="Goeker M."/>
        </authorList>
    </citation>
    <scope>NUCLEOTIDE SEQUENCE [LARGE SCALE GENOMIC DNA]</scope>
    <source>
        <strain evidence="1 2">DSM 23958</strain>
    </source>
</reference>
<sequence length="216" mass="23710">MYQPSYHAPPDNAALWALIQAHPLGHWVCHTEQGLQANAIPWVLDRSGERVRLRGHVARANPVVRQLAAAGSPSVVCFVGPQAYITPTWYPGKAAHGKVVPTWNYLTAHVHGPARVVDDAEWLRQTLVLLTAAQEGPTGWRLDDAPPDFIQGLQRAVVGVEIEVDRLEGRFKLSQDEEAADRLGTLGGLRARGRGDDRLLADWIESFPARAGERTA</sequence>
<comment type="caution">
    <text evidence="1">The sequence shown here is derived from an EMBL/GenBank/DDBJ whole genome shotgun (WGS) entry which is preliminary data.</text>
</comment>
<dbReference type="Pfam" id="PF04299">
    <property type="entry name" value="FMN_bind_2"/>
    <property type="match status" value="1"/>
</dbReference>
<evidence type="ECO:0000313" key="2">
    <source>
        <dbReference type="Proteomes" id="UP000554837"/>
    </source>
</evidence>
<keyword evidence="2" id="KW-1185">Reference proteome</keyword>
<dbReference type="PANTHER" id="PTHR35802">
    <property type="entry name" value="PROTEASE SYNTHASE AND SPORULATION PROTEIN PAI 2"/>
    <property type="match status" value="1"/>
</dbReference>
<organism evidence="1 2">
    <name type="scientific">Inhella inkyongensis</name>
    <dbReference type="NCBI Taxonomy" id="392593"/>
    <lineage>
        <taxon>Bacteria</taxon>
        <taxon>Pseudomonadati</taxon>
        <taxon>Pseudomonadota</taxon>
        <taxon>Betaproteobacteria</taxon>
        <taxon>Burkholderiales</taxon>
        <taxon>Sphaerotilaceae</taxon>
        <taxon>Inhella</taxon>
    </lineage>
</organism>
<dbReference type="OrthoDB" id="9794948at2"/>
<proteinExistence type="predicted"/>
<gene>
    <name evidence="1" type="ORF">HNQ51_002287</name>
</gene>
<dbReference type="PIRSF" id="PIRSF010372">
    <property type="entry name" value="PaiB"/>
    <property type="match status" value="1"/>
</dbReference>
<dbReference type="RefSeq" id="WP_138855004.1">
    <property type="nucleotide sequence ID" value="NZ_CP040709.1"/>
</dbReference>
<dbReference type="InterPro" id="IPR007396">
    <property type="entry name" value="TR_PAI2-type"/>
</dbReference>
<dbReference type="EMBL" id="JACHHO010000003">
    <property type="protein sequence ID" value="MBB5204968.1"/>
    <property type="molecule type" value="Genomic_DNA"/>
</dbReference>